<dbReference type="GO" id="GO:0005524">
    <property type="term" value="F:ATP binding"/>
    <property type="evidence" value="ECO:0007669"/>
    <property type="project" value="UniProtKB-KW"/>
</dbReference>
<dbReference type="SMART" id="SM00382">
    <property type="entry name" value="AAA"/>
    <property type="match status" value="1"/>
</dbReference>
<keyword evidence="4" id="KW-0547">Nucleotide-binding</keyword>
<feature type="transmembrane region" description="Helical" evidence="9">
    <location>
        <begin position="957"/>
        <end position="980"/>
    </location>
</feature>
<dbReference type="AlphaFoldDB" id="A0AB34J2E6"/>
<evidence type="ECO:0000256" key="7">
    <source>
        <dbReference type="ARBA" id="ARBA00023136"/>
    </source>
</evidence>
<feature type="transmembrane region" description="Helical" evidence="9">
    <location>
        <begin position="1021"/>
        <end position="1042"/>
    </location>
</feature>
<protein>
    <recommendedName>
        <fullName evidence="10">ABC transporter domain-containing protein</fullName>
    </recommendedName>
</protein>
<dbReference type="Pfam" id="PF01061">
    <property type="entry name" value="ABC2_membrane"/>
    <property type="match status" value="1"/>
</dbReference>
<evidence type="ECO:0000256" key="8">
    <source>
        <dbReference type="SAM" id="MobiDB-lite"/>
    </source>
</evidence>
<feature type="region of interest" description="Disordered" evidence="8">
    <location>
        <begin position="471"/>
        <end position="494"/>
    </location>
</feature>
<dbReference type="InterPro" id="IPR003439">
    <property type="entry name" value="ABC_transporter-like_ATP-bd"/>
</dbReference>
<dbReference type="GO" id="GO:0016887">
    <property type="term" value="F:ATP hydrolysis activity"/>
    <property type="evidence" value="ECO:0007669"/>
    <property type="project" value="InterPro"/>
</dbReference>
<dbReference type="InterPro" id="IPR013525">
    <property type="entry name" value="ABC2_TM"/>
</dbReference>
<dbReference type="GO" id="GO:0140359">
    <property type="term" value="F:ABC-type transporter activity"/>
    <property type="evidence" value="ECO:0007669"/>
    <property type="project" value="InterPro"/>
</dbReference>
<accession>A0AB34J2E6</accession>
<comment type="subcellular location">
    <subcellularLocation>
        <location evidence="1">Membrane</location>
        <topology evidence="1">Multi-pass membrane protein</topology>
    </subcellularLocation>
</comment>
<dbReference type="GO" id="GO:0016020">
    <property type="term" value="C:membrane"/>
    <property type="evidence" value="ECO:0007669"/>
    <property type="project" value="UniProtKB-SubCell"/>
</dbReference>
<evidence type="ECO:0000259" key="10">
    <source>
        <dbReference type="PROSITE" id="PS50893"/>
    </source>
</evidence>
<dbReference type="InterPro" id="IPR050352">
    <property type="entry name" value="ABCG_transporters"/>
</dbReference>
<dbReference type="SUPFAM" id="SSF52540">
    <property type="entry name" value="P-loop containing nucleoside triphosphate hydrolases"/>
    <property type="match status" value="1"/>
</dbReference>
<evidence type="ECO:0000256" key="2">
    <source>
        <dbReference type="ARBA" id="ARBA00022448"/>
    </source>
</evidence>
<dbReference type="Pfam" id="PF00005">
    <property type="entry name" value="ABC_tran"/>
    <property type="match status" value="1"/>
</dbReference>
<dbReference type="InterPro" id="IPR017871">
    <property type="entry name" value="ABC_transporter-like_CS"/>
</dbReference>
<dbReference type="InterPro" id="IPR003593">
    <property type="entry name" value="AAA+_ATPase"/>
</dbReference>
<evidence type="ECO:0000256" key="3">
    <source>
        <dbReference type="ARBA" id="ARBA00022692"/>
    </source>
</evidence>
<feature type="transmembrane region" description="Helical" evidence="9">
    <location>
        <begin position="992"/>
        <end position="1015"/>
    </location>
</feature>
<keyword evidence="3 9" id="KW-0812">Transmembrane</keyword>
<dbReference type="PANTHER" id="PTHR48041:SF91">
    <property type="entry name" value="ABC TRANSPORTER G FAMILY MEMBER 28"/>
    <property type="match status" value="1"/>
</dbReference>
<evidence type="ECO:0000256" key="5">
    <source>
        <dbReference type="ARBA" id="ARBA00022840"/>
    </source>
</evidence>
<dbReference type="PANTHER" id="PTHR48041">
    <property type="entry name" value="ABC TRANSPORTER G FAMILY MEMBER 28"/>
    <property type="match status" value="1"/>
</dbReference>
<keyword evidence="7 9" id="KW-0472">Membrane</keyword>
<evidence type="ECO:0000313" key="11">
    <source>
        <dbReference type="EMBL" id="KAL1510337.1"/>
    </source>
</evidence>
<evidence type="ECO:0000256" key="4">
    <source>
        <dbReference type="ARBA" id="ARBA00022741"/>
    </source>
</evidence>
<keyword evidence="5" id="KW-0067">ATP-binding</keyword>
<keyword evidence="12" id="KW-1185">Reference proteome</keyword>
<sequence>MAPCASDCAPALCLAGGLGLYRCAAAPPNGTLLALGGALGLDLGVLDARCPAKCAMCAASLPSPRRCAQVLRSPAEALPSALAAPRLFEPAAAEWRCACAAAEGNYSCGGHGGWRPFLTCNGQPVSGWERLADCEDAARRRPALTEASECPSLLANSTTLPQLLFSLTSPSLMLRLLEETTLPPPRREDEGDSPPGGLLGDACDPLGGAFTLGEQLVQPALLLRVRTPLLGWHPVEARRCAAGLQCTWRGTQGACAPCSFGQWCPYGTSNPLDLSDVNQCPSGHVCATPREAQPCPPGSQCLRLRGGDSMEISCDAIRSILAAGASPPARLPRLDQLGELPSFLQTGRIRGRPLPALLCAGNGSAARACPGGAYCPDAAHASGCPAAHFCAPGSARPTRCDAPPLMDGLAHLLCPEGTASPPLLPRQTLPVLLLLLLAAGVARCFSAFPPPPPRPSAYRSSFLRRCASWRHGGGQRLSDEPEPPAARAEEGVECVDASGGAADESAAAVAILSRLRAAPPPHGAPHATPPLFSLRGVSLRCGALRSAVLRRVSADVACGGLTALLGESGAGKTSLLDVLAGRVYRRDLTLEGEVLVGGRATRLPPAEVGRLEQEEQLLPSLSVRETLAFSAALRVGARVAAAERAALVGATVEMLRLGGVAAQRVGSSAARGISGGERRRVALGCEWVACPRVLLLDECTSGVDAASALLLVRCLRSFARAGGTVVLSLHQPREAIYSLLDDLLLLSRGCLVYRGAAADAVAVLSAALAAAPPPDGGRADFLLDVVSSAPADRLDGLIERMRTARLWRDEAPPPPPPRPGRRITSPAASVALLGVQLHRYALQRWRDRFAFGRSCVAAFCAAWVLGGACILTRKGGDDCSGTPLQASARAAPPLPHTSLACPLSLRSPSSPSTHAAALLISTSLSAVSFGVPAAASLRDDMLPMRREMLAGIPPSSWLASRVLLDIPFLLPHAAVFAITFSDALQLHSPCAAVALAFFGHGFACSGIGLLIAATLSSHVELVASLCCLLLGGLLDGVALLPLKMLRSAGIEWLLWCAPSRWTNELLLGLEVAHSNPSSACTWGLAAYLHRHEIATVVLDGDDESGASALLWGNTAVLFVLGCAFRCATLLCHHIRQTPLIL</sequence>
<reference evidence="11 12" key="1">
    <citation type="journal article" date="2024" name="Science">
        <title>Giant polyketide synthase enzymes in the biosynthesis of giant marine polyether toxins.</title>
        <authorList>
            <person name="Fallon T.R."/>
            <person name="Shende V.V."/>
            <person name="Wierzbicki I.H."/>
            <person name="Pendleton A.L."/>
            <person name="Watervoot N.F."/>
            <person name="Auber R.P."/>
            <person name="Gonzalez D.J."/>
            <person name="Wisecaver J.H."/>
            <person name="Moore B.S."/>
        </authorList>
    </citation>
    <scope>NUCLEOTIDE SEQUENCE [LARGE SCALE GENOMIC DNA]</scope>
    <source>
        <strain evidence="11 12">12B1</strain>
    </source>
</reference>
<keyword evidence="2" id="KW-0813">Transport</keyword>
<comment type="caution">
    <text evidence="11">The sequence shown here is derived from an EMBL/GenBank/DDBJ whole genome shotgun (WGS) entry which is preliminary data.</text>
</comment>
<dbReference type="InterPro" id="IPR027417">
    <property type="entry name" value="P-loop_NTPase"/>
</dbReference>
<dbReference type="Proteomes" id="UP001515480">
    <property type="component" value="Unassembled WGS sequence"/>
</dbReference>
<dbReference type="EMBL" id="JBGBPQ010000015">
    <property type="protein sequence ID" value="KAL1510337.1"/>
    <property type="molecule type" value="Genomic_DNA"/>
</dbReference>
<keyword evidence="6 9" id="KW-1133">Transmembrane helix</keyword>
<dbReference type="PROSITE" id="PS00211">
    <property type="entry name" value="ABC_TRANSPORTER_1"/>
    <property type="match status" value="1"/>
</dbReference>
<evidence type="ECO:0000313" key="12">
    <source>
        <dbReference type="Proteomes" id="UP001515480"/>
    </source>
</evidence>
<evidence type="ECO:0000256" key="6">
    <source>
        <dbReference type="ARBA" id="ARBA00022989"/>
    </source>
</evidence>
<feature type="transmembrane region" description="Helical" evidence="9">
    <location>
        <begin position="915"/>
        <end position="937"/>
    </location>
</feature>
<dbReference type="Gene3D" id="3.40.50.300">
    <property type="entry name" value="P-loop containing nucleotide triphosphate hydrolases"/>
    <property type="match status" value="1"/>
</dbReference>
<name>A0AB34J2E6_PRYPA</name>
<evidence type="ECO:0000256" key="1">
    <source>
        <dbReference type="ARBA" id="ARBA00004141"/>
    </source>
</evidence>
<gene>
    <name evidence="11" type="ORF">AB1Y20_006653</name>
</gene>
<dbReference type="PROSITE" id="PS50893">
    <property type="entry name" value="ABC_TRANSPORTER_2"/>
    <property type="match status" value="1"/>
</dbReference>
<proteinExistence type="predicted"/>
<evidence type="ECO:0000256" key="9">
    <source>
        <dbReference type="SAM" id="Phobius"/>
    </source>
</evidence>
<organism evidence="11 12">
    <name type="scientific">Prymnesium parvum</name>
    <name type="common">Toxic golden alga</name>
    <dbReference type="NCBI Taxonomy" id="97485"/>
    <lineage>
        <taxon>Eukaryota</taxon>
        <taxon>Haptista</taxon>
        <taxon>Haptophyta</taxon>
        <taxon>Prymnesiophyceae</taxon>
        <taxon>Prymnesiales</taxon>
        <taxon>Prymnesiaceae</taxon>
        <taxon>Prymnesium</taxon>
    </lineage>
</organism>
<feature type="domain" description="ABC transporter" evidence="10">
    <location>
        <begin position="534"/>
        <end position="773"/>
    </location>
</feature>